<protein>
    <submittedName>
        <fullName evidence="2">Metallo-mystery pair system four-Cys motif protein</fullName>
    </submittedName>
</protein>
<dbReference type="InterPro" id="IPR023977">
    <property type="entry name" value="MbnP-like"/>
</dbReference>
<gene>
    <name evidence="2" type="ORF">FLL46_02810</name>
</gene>
<dbReference type="Proteomes" id="UP000315439">
    <property type="component" value="Unassembled WGS sequence"/>
</dbReference>
<dbReference type="InterPro" id="IPR046863">
    <property type="entry name" value="MbnP-like_dom"/>
</dbReference>
<dbReference type="EMBL" id="VIKS01000001">
    <property type="protein sequence ID" value="TQV89826.1"/>
    <property type="molecule type" value="Genomic_DNA"/>
</dbReference>
<keyword evidence="3" id="KW-1185">Reference proteome</keyword>
<reference evidence="2 3" key="1">
    <citation type="submission" date="2019-07" db="EMBL/GenBank/DDBJ databases">
        <title>Draft genome for Aliikangiella sp. M105.</title>
        <authorList>
            <person name="Wang G."/>
        </authorList>
    </citation>
    <scope>NUCLEOTIDE SEQUENCE [LARGE SCALE GENOMIC DNA]</scope>
    <source>
        <strain evidence="2 3">M105</strain>
    </source>
</reference>
<organism evidence="2 3">
    <name type="scientific">Aliikangiella coralliicola</name>
    <dbReference type="NCBI Taxonomy" id="2592383"/>
    <lineage>
        <taxon>Bacteria</taxon>
        <taxon>Pseudomonadati</taxon>
        <taxon>Pseudomonadota</taxon>
        <taxon>Gammaproteobacteria</taxon>
        <taxon>Oceanospirillales</taxon>
        <taxon>Pleioneaceae</taxon>
        <taxon>Aliikangiella</taxon>
    </lineage>
</organism>
<proteinExistence type="predicted"/>
<evidence type="ECO:0000259" key="1">
    <source>
        <dbReference type="Pfam" id="PF20243"/>
    </source>
</evidence>
<dbReference type="NCBIfam" id="TIGR04052">
    <property type="entry name" value="MbnP_like_WxW"/>
    <property type="match status" value="1"/>
</dbReference>
<dbReference type="Pfam" id="PF20243">
    <property type="entry name" value="MbnP"/>
    <property type="match status" value="1"/>
</dbReference>
<dbReference type="AlphaFoldDB" id="A0A545UK44"/>
<accession>A0A545UK44</accession>
<name>A0A545UK44_9GAMM</name>
<evidence type="ECO:0000313" key="3">
    <source>
        <dbReference type="Proteomes" id="UP000315439"/>
    </source>
</evidence>
<comment type="caution">
    <text evidence="2">The sequence shown here is derived from an EMBL/GenBank/DDBJ whole genome shotgun (WGS) entry which is preliminary data.</text>
</comment>
<sequence>MRERSLLSKKSNFCSNVKAITFLVVQFLLLSGCQKNPESYSVDFAVYYGSKKLDCKTVFEGEDTFEHQGQVWRLSQLQFFIHDVQLKSKSGQWHQATPVVPEKYSDEVFLIGSGCGQQQNWQIKLTSLLAKNEISGIKFIVGVPPEINHKNPLTLAAPLNQPDMFWTWQLGHKFIRMEFANSAEEWIFHLGSTGCRSPSPVRPPKEACKNPNAPKVVLNNFSAKHHVALNISAFLEGIDMQDNSNCQSSLDTPACQLLLPRVGIAVASNLANSNSPKNLQAKQKLFESRR</sequence>
<dbReference type="OrthoDB" id="64245at2"/>
<evidence type="ECO:0000313" key="2">
    <source>
        <dbReference type="EMBL" id="TQV89826.1"/>
    </source>
</evidence>
<feature type="domain" description="Copper-binding protein MbnP-like" evidence="1">
    <location>
        <begin position="40"/>
        <end position="247"/>
    </location>
</feature>
<dbReference type="PROSITE" id="PS51257">
    <property type="entry name" value="PROKAR_LIPOPROTEIN"/>
    <property type="match status" value="1"/>
</dbReference>